<name>A0A061DZV2_THECC</name>
<dbReference type="Proteomes" id="UP000026915">
    <property type="component" value="Chromosome 2"/>
</dbReference>
<dbReference type="Gramene" id="EOX97601">
    <property type="protein sequence ID" value="EOX97601"/>
    <property type="gene ID" value="TCM_006579"/>
</dbReference>
<gene>
    <name evidence="1" type="ORF">TCM_006579</name>
</gene>
<accession>A0A061DZV2</accession>
<proteinExistence type="predicted"/>
<evidence type="ECO:0000313" key="1">
    <source>
        <dbReference type="EMBL" id="EOX97601.1"/>
    </source>
</evidence>
<reference evidence="1 2" key="1">
    <citation type="journal article" date="2013" name="Genome Biol.">
        <title>The genome sequence of the most widely cultivated cacao type and its use to identify candidate genes regulating pod color.</title>
        <authorList>
            <person name="Motamayor J.C."/>
            <person name="Mockaitis K."/>
            <person name="Schmutz J."/>
            <person name="Haiminen N."/>
            <person name="Iii D.L."/>
            <person name="Cornejo O."/>
            <person name="Findley S.D."/>
            <person name="Zheng P."/>
            <person name="Utro F."/>
            <person name="Royaert S."/>
            <person name="Saski C."/>
            <person name="Jenkins J."/>
            <person name="Podicheti R."/>
            <person name="Zhao M."/>
            <person name="Scheffler B.E."/>
            <person name="Stack J.C."/>
            <person name="Feltus F.A."/>
            <person name="Mustiga G.M."/>
            <person name="Amores F."/>
            <person name="Phillips W."/>
            <person name="Marelli J.P."/>
            <person name="May G.D."/>
            <person name="Shapiro H."/>
            <person name="Ma J."/>
            <person name="Bustamante C.D."/>
            <person name="Schnell R.J."/>
            <person name="Main D."/>
            <person name="Gilbert D."/>
            <person name="Parida L."/>
            <person name="Kuhn D.N."/>
        </authorList>
    </citation>
    <scope>NUCLEOTIDE SEQUENCE [LARGE SCALE GENOMIC DNA]</scope>
    <source>
        <strain evidence="2">cv. Matina 1-6</strain>
    </source>
</reference>
<dbReference type="AlphaFoldDB" id="A0A061DZV2"/>
<dbReference type="HOGENOM" id="CLU_2547148_0_0_1"/>
<organism evidence="1 2">
    <name type="scientific">Theobroma cacao</name>
    <name type="common">Cacao</name>
    <name type="synonym">Cocoa</name>
    <dbReference type="NCBI Taxonomy" id="3641"/>
    <lineage>
        <taxon>Eukaryota</taxon>
        <taxon>Viridiplantae</taxon>
        <taxon>Streptophyta</taxon>
        <taxon>Embryophyta</taxon>
        <taxon>Tracheophyta</taxon>
        <taxon>Spermatophyta</taxon>
        <taxon>Magnoliopsida</taxon>
        <taxon>eudicotyledons</taxon>
        <taxon>Gunneridae</taxon>
        <taxon>Pentapetalae</taxon>
        <taxon>rosids</taxon>
        <taxon>malvids</taxon>
        <taxon>Malvales</taxon>
        <taxon>Malvaceae</taxon>
        <taxon>Byttnerioideae</taxon>
        <taxon>Theobroma</taxon>
    </lineage>
</organism>
<evidence type="ECO:0000313" key="2">
    <source>
        <dbReference type="Proteomes" id="UP000026915"/>
    </source>
</evidence>
<sequence length="83" mass="9136">MDLQAKKKLKKINSLISTFLSKIENITSELTRNLGWGGGRRALCSWSIGGLLYLFLAQDPVMTNELNGLEIGATVLGLEKLNE</sequence>
<dbReference type="EMBL" id="CM001880">
    <property type="protein sequence ID" value="EOX97601.1"/>
    <property type="molecule type" value="Genomic_DNA"/>
</dbReference>
<keyword evidence="2" id="KW-1185">Reference proteome</keyword>
<dbReference type="InParanoid" id="A0A061DZV2"/>
<protein>
    <submittedName>
        <fullName evidence="1">Uncharacterized protein</fullName>
    </submittedName>
</protein>